<feature type="compositionally biased region" description="Basic and acidic residues" evidence="1">
    <location>
        <begin position="333"/>
        <end position="353"/>
    </location>
</feature>
<dbReference type="Pfam" id="PF22379">
    <property type="entry name" value="OB_MCM10"/>
    <property type="match status" value="1"/>
</dbReference>
<organism evidence="3 4">
    <name type="scientific">Corchorus olitorius</name>
    <dbReference type="NCBI Taxonomy" id="93759"/>
    <lineage>
        <taxon>Eukaryota</taxon>
        <taxon>Viridiplantae</taxon>
        <taxon>Streptophyta</taxon>
        <taxon>Embryophyta</taxon>
        <taxon>Tracheophyta</taxon>
        <taxon>Spermatophyta</taxon>
        <taxon>Magnoliopsida</taxon>
        <taxon>eudicotyledons</taxon>
        <taxon>Gunneridae</taxon>
        <taxon>Pentapetalae</taxon>
        <taxon>rosids</taxon>
        <taxon>malvids</taxon>
        <taxon>Malvales</taxon>
        <taxon>Malvaceae</taxon>
        <taxon>Grewioideae</taxon>
        <taxon>Apeibeae</taxon>
        <taxon>Corchorus</taxon>
    </lineage>
</organism>
<dbReference type="GO" id="GO:0003688">
    <property type="term" value="F:DNA replication origin binding"/>
    <property type="evidence" value="ECO:0007669"/>
    <property type="project" value="TreeGrafter"/>
</dbReference>
<evidence type="ECO:0000256" key="1">
    <source>
        <dbReference type="SAM" id="MobiDB-lite"/>
    </source>
</evidence>
<sequence length="359" mass="39632">MTSHEDDLDLLLSLQDRVLETPPASPSNPRSPSQGYLSDDGSPRQRGKADLSVFKNVVKDCLDYEPKTIEKPAKSKPKSSRDIQVEKFSGLHIRNQLVSPAELSERLSDIRFVRLSTIQNLLVGDSLYGCWATIGVLTEKGTPKTSSIGQNYGIWKIGCLDENTVSLFLFGDAYQQHCSEKAGTVFALFSCNVRKDNKGSGFSLSVNAPNQILNIGSSADYGVCGKVHTANFTDRNLRTAFRTPLRSQGIYTVDPLSDKTNLKKPTQPVKLLSVEALKKALRNGDKVTTNRHSQGIRFLNAVTGKLCPKVANGASGKSVGSEKRKPSAVKQDTSVERNKQLDSKRMKVEREQTWEDNWN</sequence>
<feature type="region of interest" description="Disordered" evidence="1">
    <location>
        <begin position="1"/>
        <end position="50"/>
    </location>
</feature>
<dbReference type="STRING" id="93759.A0A1R3JDC0"/>
<dbReference type="Gene3D" id="2.40.50.140">
    <property type="entry name" value="Nucleic acid-binding proteins"/>
    <property type="match status" value="1"/>
</dbReference>
<dbReference type="GO" id="GO:0043596">
    <property type="term" value="C:nuclear replication fork"/>
    <property type="evidence" value="ECO:0007669"/>
    <property type="project" value="TreeGrafter"/>
</dbReference>
<feature type="region of interest" description="Disordered" evidence="1">
    <location>
        <begin position="310"/>
        <end position="359"/>
    </location>
</feature>
<reference evidence="4" key="1">
    <citation type="submission" date="2013-09" db="EMBL/GenBank/DDBJ databases">
        <title>Corchorus olitorius genome sequencing.</title>
        <authorList>
            <person name="Alam M."/>
            <person name="Haque M.S."/>
            <person name="Islam M.S."/>
            <person name="Emdad E.M."/>
            <person name="Islam M.M."/>
            <person name="Ahmed B."/>
            <person name="Halim A."/>
            <person name="Hossen Q.M.M."/>
            <person name="Hossain M.Z."/>
            <person name="Ahmed R."/>
            <person name="Khan M.M."/>
            <person name="Islam R."/>
            <person name="Rashid M.M."/>
            <person name="Khan S.A."/>
            <person name="Rahman M.S."/>
            <person name="Alam M."/>
            <person name="Yahiya A.S."/>
            <person name="Khan M.S."/>
            <person name="Azam M.S."/>
            <person name="Haque T."/>
            <person name="Lashkar M.Z.H."/>
            <person name="Akhand A.I."/>
            <person name="Morshed G."/>
            <person name="Roy S."/>
            <person name="Uddin K.S."/>
            <person name="Rabeya T."/>
            <person name="Hossain A.S."/>
            <person name="Chowdhury A."/>
            <person name="Snigdha A.R."/>
            <person name="Mortoza M.S."/>
            <person name="Matin S.A."/>
            <person name="Hoque S.M.E."/>
            <person name="Islam M.K."/>
            <person name="Roy D.K."/>
            <person name="Haider R."/>
            <person name="Moosa M.M."/>
            <person name="Elias S.M."/>
            <person name="Hasan A.M."/>
            <person name="Jahan S."/>
            <person name="Shafiuddin M."/>
            <person name="Mahmood N."/>
            <person name="Shommy N.S."/>
        </authorList>
    </citation>
    <scope>NUCLEOTIDE SEQUENCE [LARGE SCALE GENOMIC DNA]</scope>
    <source>
        <strain evidence="4">cv. O-4</strain>
    </source>
</reference>
<dbReference type="GO" id="GO:0003697">
    <property type="term" value="F:single-stranded DNA binding"/>
    <property type="evidence" value="ECO:0007669"/>
    <property type="project" value="InterPro"/>
</dbReference>
<dbReference type="PANTHER" id="PTHR13454">
    <property type="entry name" value="PROTEIN MCM10 HOMOLOG"/>
    <property type="match status" value="1"/>
</dbReference>
<dbReference type="PANTHER" id="PTHR13454:SF11">
    <property type="entry name" value="PROTEIN MCM10 HOMOLOG"/>
    <property type="match status" value="1"/>
</dbReference>
<dbReference type="EMBL" id="AWUE01016328">
    <property type="protein sequence ID" value="OMO92777.1"/>
    <property type="molecule type" value="Genomic_DNA"/>
</dbReference>
<protein>
    <recommendedName>
        <fullName evidence="2">MCM10 OB-fold domain-containing protein</fullName>
    </recommendedName>
</protein>
<evidence type="ECO:0000259" key="2">
    <source>
        <dbReference type="Pfam" id="PF22379"/>
    </source>
</evidence>
<dbReference type="OrthoDB" id="273123at2759"/>
<name>A0A1R3JDC0_9ROSI</name>
<proteinExistence type="predicted"/>
<evidence type="ECO:0000313" key="3">
    <source>
        <dbReference type="EMBL" id="OMO92777.1"/>
    </source>
</evidence>
<dbReference type="InterPro" id="IPR012340">
    <property type="entry name" value="NA-bd_OB-fold"/>
</dbReference>
<feature type="domain" description="MCM10 OB-fold" evidence="2">
    <location>
        <begin position="87"/>
        <end position="213"/>
    </location>
</feature>
<dbReference type="GO" id="GO:0006270">
    <property type="term" value="P:DNA replication initiation"/>
    <property type="evidence" value="ECO:0007669"/>
    <property type="project" value="InterPro"/>
</dbReference>
<evidence type="ECO:0000313" key="4">
    <source>
        <dbReference type="Proteomes" id="UP000187203"/>
    </source>
</evidence>
<dbReference type="InterPro" id="IPR055065">
    <property type="entry name" value="OB_MCM10"/>
</dbReference>
<dbReference type="InterPro" id="IPR040184">
    <property type="entry name" value="Mcm10"/>
</dbReference>
<keyword evidence="4" id="KW-1185">Reference proteome</keyword>
<dbReference type="Proteomes" id="UP000187203">
    <property type="component" value="Unassembled WGS sequence"/>
</dbReference>
<gene>
    <name evidence="3" type="ORF">COLO4_17328</name>
</gene>
<accession>A0A1R3JDC0</accession>
<comment type="caution">
    <text evidence="3">The sequence shown here is derived from an EMBL/GenBank/DDBJ whole genome shotgun (WGS) entry which is preliminary data.</text>
</comment>
<dbReference type="AlphaFoldDB" id="A0A1R3JDC0"/>